<dbReference type="OrthoDB" id="7507091at2"/>
<organism evidence="1 2">
    <name type="scientific">Methylobacterium terricola</name>
    <dbReference type="NCBI Taxonomy" id="2583531"/>
    <lineage>
        <taxon>Bacteria</taxon>
        <taxon>Pseudomonadati</taxon>
        <taxon>Pseudomonadota</taxon>
        <taxon>Alphaproteobacteria</taxon>
        <taxon>Hyphomicrobiales</taxon>
        <taxon>Methylobacteriaceae</taxon>
        <taxon>Methylobacterium</taxon>
    </lineage>
</organism>
<comment type="caution">
    <text evidence="1">The sequence shown here is derived from an EMBL/GenBank/DDBJ whole genome shotgun (WGS) entry which is preliminary data.</text>
</comment>
<keyword evidence="2" id="KW-1185">Reference proteome</keyword>
<accession>A0A5C4LN92</accession>
<dbReference type="EMBL" id="VDDA01000002">
    <property type="protein sequence ID" value="TNC15338.1"/>
    <property type="molecule type" value="Genomic_DNA"/>
</dbReference>
<gene>
    <name evidence="1" type="ORF">FF100_07265</name>
</gene>
<dbReference type="AlphaFoldDB" id="A0A5C4LN92"/>
<evidence type="ECO:0000313" key="1">
    <source>
        <dbReference type="EMBL" id="TNC15338.1"/>
    </source>
</evidence>
<proteinExistence type="predicted"/>
<reference evidence="1 2" key="1">
    <citation type="submission" date="2019-06" db="EMBL/GenBank/DDBJ databases">
        <title>Genome of Methylobacterium sp. 17Sr1-39.</title>
        <authorList>
            <person name="Seo T."/>
        </authorList>
    </citation>
    <scope>NUCLEOTIDE SEQUENCE [LARGE SCALE GENOMIC DNA]</scope>
    <source>
        <strain evidence="1 2">17Sr1-39</strain>
    </source>
</reference>
<evidence type="ECO:0000313" key="2">
    <source>
        <dbReference type="Proteomes" id="UP000305267"/>
    </source>
</evidence>
<protein>
    <submittedName>
        <fullName evidence="1">Uncharacterized protein</fullName>
    </submittedName>
</protein>
<name>A0A5C4LN92_9HYPH</name>
<dbReference type="Proteomes" id="UP000305267">
    <property type="component" value="Unassembled WGS sequence"/>
</dbReference>
<dbReference type="RefSeq" id="WP_139034866.1">
    <property type="nucleotide sequence ID" value="NZ_VDDA01000002.1"/>
</dbReference>
<sequence length="109" mass="10987">MVSVKDALTTQAKPGLGAPIIATVPGEPGQAVVFGCGKGAAMNDETIAPARRMMLLPDNETSGTLTSVGLALFDAAIDGMAGQARRQLTLAASGNRRPGRAGAGVLRRG</sequence>